<name>A0A1B7N3D5_9AGAM</name>
<evidence type="ECO:0000313" key="3">
    <source>
        <dbReference type="Proteomes" id="UP000092154"/>
    </source>
</evidence>
<keyword evidence="1" id="KW-0472">Membrane</keyword>
<protein>
    <recommendedName>
        <fullName evidence="4">Amino acid transporter transmembrane domain-containing protein</fullName>
    </recommendedName>
</protein>
<dbReference type="OrthoDB" id="3223377at2759"/>
<accession>A0A1B7N3D5</accession>
<dbReference type="AlphaFoldDB" id="A0A1B7N3D5"/>
<sequence length="87" mass="9864">MPAIFSQLVGFTISLVQLGIAFSQGYSYYQTFPHDKWPHKSLVAILLIMTTASMVLSCTMYWSFISDCFRSDSPMCLSWAKMVSMMS</sequence>
<organism evidence="2 3">
    <name type="scientific">Rhizopogon vinicolor AM-OR11-026</name>
    <dbReference type="NCBI Taxonomy" id="1314800"/>
    <lineage>
        <taxon>Eukaryota</taxon>
        <taxon>Fungi</taxon>
        <taxon>Dikarya</taxon>
        <taxon>Basidiomycota</taxon>
        <taxon>Agaricomycotina</taxon>
        <taxon>Agaricomycetes</taxon>
        <taxon>Agaricomycetidae</taxon>
        <taxon>Boletales</taxon>
        <taxon>Suillineae</taxon>
        <taxon>Rhizopogonaceae</taxon>
        <taxon>Rhizopogon</taxon>
    </lineage>
</organism>
<evidence type="ECO:0000256" key="1">
    <source>
        <dbReference type="SAM" id="Phobius"/>
    </source>
</evidence>
<reference evidence="2 3" key="1">
    <citation type="submission" date="2016-06" db="EMBL/GenBank/DDBJ databases">
        <title>Comparative genomics of the ectomycorrhizal sister species Rhizopogon vinicolor and Rhizopogon vesiculosus (Basidiomycota: Boletales) reveals a divergence of the mating type B locus.</title>
        <authorList>
            <consortium name="DOE Joint Genome Institute"/>
            <person name="Mujic A.B."/>
            <person name="Kuo A."/>
            <person name="Tritt A."/>
            <person name="Lipzen A."/>
            <person name="Chen C."/>
            <person name="Johnson J."/>
            <person name="Sharma A."/>
            <person name="Barry K."/>
            <person name="Grigoriev I.V."/>
            <person name="Spatafora J.W."/>
        </authorList>
    </citation>
    <scope>NUCLEOTIDE SEQUENCE [LARGE SCALE GENOMIC DNA]</scope>
    <source>
        <strain evidence="2 3">AM-OR11-026</strain>
    </source>
</reference>
<evidence type="ECO:0008006" key="4">
    <source>
        <dbReference type="Google" id="ProtNLM"/>
    </source>
</evidence>
<keyword evidence="3" id="KW-1185">Reference proteome</keyword>
<dbReference type="InParanoid" id="A0A1B7N3D5"/>
<proteinExistence type="predicted"/>
<feature type="transmembrane region" description="Helical" evidence="1">
    <location>
        <begin position="42"/>
        <end position="65"/>
    </location>
</feature>
<keyword evidence="1" id="KW-1133">Transmembrane helix</keyword>
<evidence type="ECO:0000313" key="2">
    <source>
        <dbReference type="EMBL" id="OAX39374.1"/>
    </source>
</evidence>
<keyword evidence="1" id="KW-0812">Transmembrane</keyword>
<dbReference type="EMBL" id="KV448252">
    <property type="protein sequence ID" value="OAX39374.1"/>
    <property type="molecule type" value="Genomic_DNA"/>
</dbReference>
<dbReference type="Proteomes" id="UP000092154">
    <property type="component" value="Unassembled WGS sequence"/>
</dbReference>
<gene>
    <name evidence="2" type="ORF">K503DRAFT_92974</name>
</gene>